<feature type="compositionally biased region" description="Low complexity" evidence="1">
    <location>
        <begin position="72"/>
        <end position="83"/>
    </location>
</feature>
<dbReference type="InParanoid" id="D3BU09"/>
<evidence type="ECO:0000313" key="4">
    <source>
        <dbReference type="Proteomes" id="UP000001396"/>
    </source>
</evidence>
<comment type="caution">
    <text evidence="3">The sequence shown here is derived from an EMBL/GenBank/DDBJ whole genome shotgun (WGS) entry which is preliminary data.</text>
</comment>
<dbReference type="Proteomes" id="UP000001396">
    <property type="component" value="Unassembled WGS sequence"/>
</dbReference>
<accession>D3BU09</accession>
<dbReference type="InterPro" id="IPR033646">
    <property type="entry name" value="CLU-central"/>
</dbReference>
<dbReference type="PANTHER" id="PTHR12601:SF8">
    <property type="entry name" value="CLU DOMAIN-CONTAINING PROTEIN"/>
    <property type="match status" value="1"/>
</dbReference>
<evidence type="ECO:0000259" key="2">
    <source>
        <dbReference type="PROSITE" id="PS51823"/>
    </source>
</evidence>
<organism evidence="3 4">
    <name type="scientific">Heterostelium pallidum (strain ATCC 26659 / Pp 5 / PN500)</name>
    <name type="common">Cellular slime mold</name>
    <name type="synonym">Polysphondylium pallidum</name>
    <dbReference type="NCBI Taxonomy" id="670386"/>
    <lineage>
        <taxon>Eukaryota</taxon>
        <taxon>Amoebozoa</taxon>
        <taxon>Evosea</taxon>
        <taxon>Eumycetozoa</taxon>
        <taxon>Dictyostelia</taxon>
        <taxon>Acytosteliales</taxon>
        <taxon>Acytosteliaceae</taxon>
        <taxon>Heterostelium</taxon>
    </lineage>
</organism>
<dbReference type="Pfam" id="PF13236">
    <property type="entry name" value="CLU"/>
    <property type="match status" value="1"/>
</dbReference>
<feature type="domain" description="Clu" evidence="2">
    <location>
        <begin position="297"/>
        <end position="547"/>
    </location>
</feature>
<evidence type="ECO:0000256" key="1">
    <source>
        <dbReference type="SAM" id="MobiDB-lite"/>
    </source>
</evidence>
<name>D3BU09_HETP5</name>
<feature type="region of interest" description="Disordered" evidence="1">
    <location>
        <begin position="200"/>
        <end position="237"/>
    </location>
</feature>
<dbReference type="GO" id="GO:0003729">
    <property type="term" value="F:mRNA binding"/>
    <property type="evidence" value="ECO:0007669"/>
    <property type="project" value="TreeGrafter"/>
</dbReference>
<proteinExistence type="predicted"/>
<feature type="compositionally biased region" description="Low complexity" evidence="1">
    <location>
        <begin position="217"/>
        <end position="237"/>
    </location>
</feature>
<feature type="region of interest" description="Disordered" evidence="1">
    <location>
        <begin position="60"/>
        <end position="83"/>
    </location>
</feature>
<feature type="region of interest" description="Disordered" evidence="1">
    <location>
        <begin position="122"/>
        <end position="172"/>
    </location>
</feature>
<dbReference type="InterPro" id="IPR025697">
    <property type="entry name" value="CLU_dom"/>
</dbReference>
<dbReference type="EMBL" id="ADBJ01000056">
    <property type="protein sequence ID" value="EFA75195.1"/>
    <property type="molecule type" value="Genomic_DNA"/>
</dbReference>
<keyword evidence="4" id="KW-1185">Reference proteome</keyword>
<protein>
    <recommendedName>
        <fullName evidence="2">Clu domain-containing protein</fullName>
    </recommendedName>
</protein>
<dbReference type="AlphaFoldDB" id="D3BU09"/>
<dbReference type="PROSITE" id="PS51823">
    <property type="entry name" value="CLU"/>
    <property type="match status" value="1"/>
</dbReference>
<reference evidence="3 4" key="1">
    <citation type="journal article" date="2011" name="Genome Res.">
        <title>Phylogeny-wide analysis of social amoeba genomes highlights ancient origins for complex intercellular communication.</title>
        <authorList>
            <person name="Heidel A.J."/>
            <person name="Lawal H.M."/>
            <person name="Felder M."/>
            <person name="Schilde C."/>
            <person name="Helps N.R."/>
            <person name="Tunggal B."/>
            <person name="Rivero F."/>
            <person name="John U."/>
            <person name="Schleicher M."/>
            <person name="Eichinger L."/>
            <person name="Platzer M."/>
            <person name="Noegel A.A."/>
            <person name="Schaap P."/>
            <person name="Gloeckner G."/>
        </authorList>
    </citation>
    <scope>NUCLEOTIDE SEQUENCE [LARGE SCALE GENOMIC DNA]</scope>
    <source>
        <strain evidence="4">ATCC 26659 / Pp 5 / PN500</strain>
    </source>
</reference>
<evidence type="ECO:0000313" key="3">
    <source>
        <dbReference type="EMBL" id="EFA75195.1"/>
    </source>
</evidence>
<sequence length="862" mass="96315">MESNGDISQLKIDDINLTSDSHDDVAVDMKGDPNIIIPIGNWANVTREPNTVYRSIYSPKLVGPIDSDSPLDTSNTSVDLLSSSNSSTANLISASSIEVPTAATSTATTTTTKEQLDNIKQQQENNKDKQDSKQDKQKQQQLHHQHQHDKLSVSSPANPTPHEGINKEINSGAGYKVNNSSYHGYRHNFNHSGYSLYTVNHNGETTTTRQPATSYVPYSPSTHSANSSSYSPSPSPASNISSYLYIDTARSTPSDTTTASDSLSSSEGYMYADSNHSSSSYLAYTTNNTEPIDIDVPLDHNTPKVNIWKEEERCQREDGQDYTWNEKFQYIMDLPEAEDKYKYLSIVANDFVYCANTFGKIIISERNLPEDQKTIKPLSLGGVAGGHKYKCQDIIFKFVVDVEIAPGLWMYGDTSRSDEKAQKSAGHELKGLNHFMEHSNGLIRFPLMAIIDYRGYRLLAISNLPITKKSIVYGSNDGGKTIHNSDPIIEKEMERLAAIMNTKGHMVGLTSPKLMYGPGDLEIHKGTDGRYYMLDFARAFPPEYPAHIHGKVGREIFYSMLRPELILKSDVPLSPDAFSGWQTGKDEDDSNQEVIEMTSKYHKTIIPECASYIQKALEEDTVCEASDDFFDSMFLKDLKRFVNCNSYNAYQQKSFELLRMVNLLHGRGINIRYLGAICQLLKDRTFKSILFTELVARVWKKLILAKLREKMDQTNRPSDEPKVIVAEVFDLLLNVQRSCEFKTFWSSSTPGNFKFAALRAFPNCLNKSERCNDGFTADFRSKEALDATKGAACRVDSLGGNGSRETDDGSTFDANVHQGHPTKSRFLHPKVDAFQSGTGELPAHQEGYQYAATLLVTQPDRS</sequence>
<feature type="compositionally biased region" description="Basic and acidic residues" evidence="1">
    <location>
        <begin position="125"/>
        <end position="138"/>
    </location>
</feature>
<gene>
    <name evidence="3" type="ORF">PPL_11269</name>
</gene>
<dbReference type="GeneID" id="31366737"/>
<dbReference type="Pfam" id="PF12807">
    <property type="entry name" value="eIF3_p135"/>
    <property type="match status" value="1"/>
</dbReference>
<dbReference type="RefSeq" id="XP_020427329.1">
    <property type="nucleotide sequence ID" value="XM_020582026.1"/>
</dbReference>
<dbReference type="GO" id="GO:0005737">
    <property type="term" value="C:cytoplasm"/>
    <property type="evidence" value="ECO:0007669"/>
    <property type="project" value="TreeGrafter"/>
</dbReference>
<dbReference type="PANTHER" id="PTHR12601">
    <property type="entry name" value="EUKARYOTIC TRANSLATION INITIATION FACTOR 3 SUBUNIT EIF-3"/>
    <property type="match status" value="1"/>
</dbReference>
<dbReference type="InterPro" id="IPR027523">
    <property type="entry name" value="CLU_prot"/>
</dbReference>
<dbReference type="CDD" id="cd15466">
    <property type="entry name" value="CLU-central"/>
    <property type="match status" value="1"/>
</dbReference>
<feature type="compositionally biased region" description="Polar residues" evidence="1">
    <location>
        <begin position="200"/>
        <end position="213"/>
    </location>
</feature>
<dbReference type="GO" id="GO:0048312">
    <property type="term" value="P:intracellular distribution of mitochondria"/>
    <property type="evidence" value="ECO:0007669"/>
    <property type="project" value="TreeGrafter"/>
</dbReference>